<organism evidence="1 2">
    <name type="scientific">Rubroshorea leprosula</name>
    <dbReference type="NCBI Taxonomy" id="152421"/>
    <lineage>
        <taxon>Eukaryota</taxon>
        <taxon>Viridiplantae</taxon>
        <taxon>Streptophyta</taxon>
        <taxon>Embryophyta</taxon>
        <taxon>Tracheophyta</taxon>
        <taxon>Spermatophyta</taxon>
        <taxon>Magnoliopsida</taxon>
        <taxon>eudicotyledons</taxon>
        <taxon>Gunneridae</taxon>
        <taxon>Pentapetalae</taxon>
        <taxon>rosids</taxon>
        <taxon>malvids</taxon>
        <taxon>Malvales</taxon>
        <taxon>Dipterocarpaceae</taxon>
        <taxon>Rubroshorea</taxon>
    </lineage>
</organism>
<keyword evidence="2" id="KW-1185">Reference proteome</keyword>
<name>A0AAV5I088_9ROSI</name>
<protein>
    <submittedName>
        <fullName evidence="1">Uncharacterized protein</fullName>
    </submittedName>
</protein>
<sequence>MFGQSSYMISSLTVVVETGVTGFSEPPTVLQQDFYTRGSRIQ</sequence>
<evidence type="ECO:0000313" key="1">
    <source>
        <dbReference type="EMBL" id="GKU92921.1"/>
    </source>
</evidence>
<dbReference type="AlphaFoldDB" id="A0AAV5I088"/>
<reference evidence="1 2" key="1">
    <citation type="journal article" date="2021" name="Commun. Biol.">
        <title>The genome of Shorea leprosula (Dipterocarpaceae) highlights the ecological relevance of drought in aseasonal tropical rainforests.</title>
        <authorList>
            <person name="Ng K.K.S."/>
            <person name="Kobayashi M.J."/>
            <person name="Fawcett J.A."/>
            <person name="Hatakeyama M."/>
            <person name="Paape T."/>
            <person name="Ng C.H."/>
            <person name="Ang C.C."/>
            <person name="Tnah L.H."/>
            <person name="Lee C.T."/>
            <person name="Nishiyama T."/>
            <person name="Sese J."/>
            <person name="O'Brien M.J."/>
            <person name="Copetti D."/>
            <person name="Mohd Noor M.I."/>
            <person name="Ong R.C."/>
            <person name="Putra M."/>
            <person name="Sireger I.Z."/>
            <person name="Indrioko S."/>
            <person name="Kosugi Y."/>
            <person name="Izuno A."/>
            <person name="Isagi Y."/>
            <person name="Lee S.L."/>
            <person name="Shimizu K.K."/>
        </authorList>
    </citation>
    <scope>NUCLEOTIDE SEQUENCE [LARGE SCALE GENOMIC DNA]</scope>
    <source>
        <strain evidence="1">214</strain>
    </source>
</reference>
<accession>A0AAV5I088</accession>
<gene>
    <name evidence="1" type="ORF">SLEP1_g6579</name>
</gene>
<proteinExistence type="predicted"/>
<evidence type="ECO:0000313" key="2">
    <source>
        <dbReference type="Proteomes" id="UP001054252"/>
    </source>
</evidence>
<dbReference type="Proteomes" id="UP001054252">
    <property type="component" value="Unassembled WGS sequence"/>
</dbReference>
<dbReference type="EMBL" id="BPVZ01000006">
    <property type="protein sequence ID" value="GKU92921.1"/>
    <property type="molecule type" value="Genomic_DNA"/>
</dbReference>
<comment type="caution">
    <text evidence="1">The sequence shown here is derived from an EMBL/GenBank/DDBJ whole genome shotgun (WGS) entry which is preliminary data.</text>
</comment>